<evidence type="ECO:0000256" key="4">
    <source>
        <dbReference type="ARBA" id="ARBA00022825"/>
    </source>
</evidence>
<evidence type="ECO:0000256" key="3">
    <source>
        <dbReference type="ARBA" id="ARBA00022801"/>
    </source>
</evidence>
<evidence type="ECO:0000256" key="5">
    <source>
        <dbReference type="PROSITE-ProRule" id="PRU01240"/>
    </source>
</evidence>
<dbReference type="PANTHER" id="PTHR43806">
    <property type="entry name" value="PEPTIDASE S8"/>
    <property type="match status" value="1"/>
</dbReference>
<reference evidence="7 8" key="1">
    <citation type="submission" date="2017-04" db="EMBL/GenBank/DDBJ databases">
        <title>Complete genome sequence of Flavobacterium kingsejong AJ004.</title>
        <authorList>
            <person name="Lee P.C."/>
        </authorList>
    </citation>
    <scope>NUCLEOTIDE SEQUENCE [LARGE SCALE GENOMIC DNA]</scope>
    <source>
        <strain evidence="7 8">AJ004</strain>
    </source>
</reference>
<dbReference type="AlphaFoldDB" id="A0A2S1LL99"/>
<dbReference type="InterPro" id="IPR015500">
    <property type="entry name" value="Peptidase_S8_subtilisin-rel"/>
</dbReference>
<dbReference type="EMBL" id="CP020919">
    <property type="protein sequence ID" value="AWG24306.1"/>
    <property type="molecule type" value="Genomic_DNA"/>
</dbReference>
<protein>
    <recommendedName>
        <fullName evidence="6">Peptidase S8/S53 domain-containing protein</fullName>
    </recommendedName>
</protein>
<dbReference type="KEGG" id="fki:FK004_03230"/>
<sequence length="445" mass="51046">MREILFLCCSFLFINCTAPKKYIDLTSYPLKAKNIRLDIKSLENWQHKDIIEDTIPGISLDKAYRELLKNKKGNKILVAVIDTSTDINHEDLKEIIWVNSDEIPNNDIDDDGNGYIDDVHGWNFIGNQKGENILYCNLESSRIIKHFKNKFEGKKGENIAIADQKNFIKYQNALLEYKKSYNVIMEEKKYGDSIRAGYKHAEKLLQPFFKNNQYTVRQLDSLALIHKEDIEGAIFFMKNYITQQISTENVFNYFQIIDDQIKTIYNENYNDRIIIGDNPDDLSDIKYGNNNVSILAKELQHGTKIAGVIGAARNNSIGINGIYNNLELMILPIAAYCNENDKDVALAIRYAVDNGAKVINMSFGKNISLREEWVRDAIVYAEEHHVLMVSGAGNDSVNLDVNPYFPTDVDEDGREISSNFIKVGSVSYYTKEWFVSYFSNYGKKM</sequence>
<evidence type="ECO:0000256" key="2">
    <source>
        <dbReference type="ARBA" id="ARBA00022670"/>
    </source>
</evidence>
<dbReference type="Proteomes" id="UP000244677">
    <property type="component" value="Chromosome"/>
</dbReference>
<evidence type="ECO:0000313" key="8">
    <source>
        <dbReference type="Proteomes" id="UP000244677"/>
    </source>
</evidence>
<dbReference type="InterPro" id="IPR050131">
    <property type="entry name" value="Peptidase_S8_subtilisin-like"/>
</dbReference>
<dbReference type="GO" id="GO:0006508">
    <property type="term" value="P:proteolysis"/>
    <property type="evidence" value="ECO:0007669"/>
    <property type="project" value="UniProtKB-KW"/>
</dbReference>
<dbReference type="PRINTS" id="PR00723">
    <property type="entry name" value="SUBTILISIN"/>
</dbReference>
<keyword evidence="8" id="KW-1185">Reference proteome</keyword>
<keyword evidence="3" id="KW-0378">Hydrolase</keyword>
<dbReference type="Pfam" id="PF00082">
    <property type="entry name" value="Peptidase_S8"/>
    <property type="match status" value="1"/>
</dbReference>
<evidence type="ECO:0000256" key="1">
    <source>
        <dbReference type="ARBA" id="ARBA00011073"/>
    </source>
</evidence>
<comment type="similarity">
    <text evidence="1 5">Belongs to the peptidase S8 family.</text>
</comment>
<evidence type="ECO:0000313" key="7">
    <source>
        <dbReference type="EMBL" id="AWG24306.1"/>
    </source>
</evidence>
<dbReference type="InterPro" id="IPR022398">
    <property type="entry name" value="Peptidase_S8_His-AS"/>
</dbReference>
<name>A0A2S1LL99_9FLAO</name>
<dbReference type="InterPro" id="IPR036852">
    <property type="entry name" value="Peptidase_S8/S53_dom_sf"/>
</dbReference>
<proteinExistence type="inferred from homology"/>
<evidence type="ECO:0000259" key="6">
    <source>
        <dbReference type="Pfam" id="PF00082"/>
    </source>
</evidence>
<gene>
    <name evidence="7" type="ORF">FK004_03230</name>
</gene>
<keyword evidence="2" id="KW-0645">Protease</keyword>
<keyword evidence="4" id="KW-0720">Serine protease</keyword>
<dbReference type="GO" id="GO:0004252">
    <property type="term" value="F:serine-type endopeptidase activity"/>
    <property type="evidence" value="ECO:0007669"/>
    <property type="project" value="InterPro"/>
</dbReference>
<dbReference type="PROSITE" id="PS51892">
    <property type="entry name" value="SUBTILASE"/>
    <property type="match status" value="1"/>
</dbReference>
<dbReference type="Gene3D" id="3.40.50.200">
    <property type="entry name" value="Peptidase S8/S53 domain"/>
    <property type="match status" value="2"/>
</dbReference>
<dbReference type="SUPFAM" id="SSF52743">
    <property type="entry name" value="Subtilisin-like"/>
    <property type="match status" value="1"/>
</dbReference>
<dbReference type="InterPro" id="IPR000209">
    <property type="entry name" value="Peptidase_S8/S53_dom"/>
</dbReference>
<comment type="caution">
    <text evidence="5">Lacks conserved residue(s) required for the propagation of feature annotation.</text>
</comment>
<feature type="domain" description="Peptidase S8/S53" evidence="6">
    <location>
        <begin position="73"/>
        <end position="445"/>
    </location>
</feature>
<organism evidence="7 8">
    <name type="scientific">Flavobacterium kingsejongi</name>
    <dbReference type="NCBI Taxonomy" id="1678728"/>
    <lineage>
        <taxon>Bacteria</taxon>
        <taxon>Pseudomonadati</taxon>
        <taxon>Bacteroidota</taxon>
        <taxon>Flavobacteriia</taxon>
        <taxon>Flavobacteriales</taxon>
        <taxon>Flavobacteriaceae</taxon>
        <taxon>Flavobacterium</taxon>
    </lineage>
</organism>
<dbReference type="PROSITE" id="PS00137">
    <property type="entry name" value="SUBTILASE_HIS"/>
    <property type="match status" value="1"/>
</dbReference>
<dbReference type="PANTHER" id="PTHR43806:SF11">
    <property type="entry name" value="CEREVISIN-RELATED"/>
    <property type="match status" value="1"/>
</dbReference>
<accession>A0A2S1LL99</accession>